<name>A0AAE1NJT2_9EUCA</name>
<gene>
    <name evidence="2" type="ORF">Pmani_036397</name>
</gene>
<dbReference type="EMBL" id="JAWZYT010005386">
    <property type="protein sequence ID" value="KAK4290726.1"/>
    <property type="molecule type" value="Genomic_DNA"/>
</dbReference>
<reference evidence="2" key="1">
    <citation type="submission" date="2023-11" db="EMBL/GenBank/DDBJ databases">
        <title>Genome assemblies of two species of porcelain crab, Petrolisthes cinctipes and Petrolisthes manimaculis (Anomura: Porcellanidae).</title>
        <authorList>
            <person name="Angst P."/>
        </authorList>
    </citation>
    <scope>NUCLEOTIDE SEQUENCE</scope>
    <source>
        <strain evidence="2">PB745_02</strain>
        <tissue evidence="2">Gill</tissue>
    </source>
</reference>
<feature type="region of interest" description="Disordered" evidence="1">
    <location>
        <begin position="1"/>
        <end position="62"/>
    </location>
</feature>
<comment type="caution">
    <text evidence="2">The sequence shown here is derived from an EMBL/GenBank/DDBJ whole genome shotgun (WGS) entry which is preliminary data.</text>
</comment>
<feature type="compositionally biased region" description="Polar residues" evidence="1">
    <location>
        <begin position="39"/>
        <end position="48"/>
    </location>
</feature>
<accession>A0AAE1NJT2</accession>
<evidence type="ECO:0000256" key="1">
    <source>
        <dbReference type="SAM" id="MobiDB-lite"/>
    </source>
</evidence>
<protein>
    <submittedName>
        <fullName evidence="2">Uncharacterized protein</fullName>
    </submittedName>
</protein>
<evidence type="ECO:0000313" key="3">
    <source>
        <dbReference type="Proteomes" id="UP001292094"/>
    </source>
</evidence>
<organism evidence="2 3">
    <name type="scientific">Petrolisthes manimaculis</name>
    <dbReference type="NCBI Taxonomy" id="1843537"/>
    <lineage>
        <taxon>Eukaryota</taxon>
        <taxon>Metazoa</taxon>
        <taxon>Ecdysozoa</taxon>
        <taxon>Arthropoda</taxon>
        <taxon>Crustacea</taxon>
        <taxon>Multicrustacea</taxon>
        <taxon>Malacostraca</taxon>
        <taxon>Eumalacostraca</taxon>
        <taxon>Eucarida</taxon>
        <taxon>Decapoda</taxon>
        <taxon>Pleocyemata</taxon>
        <taxon>Anomura</taxon>
        <taxon>Galatheoidea</taxon>
        <taxon>Porcellanidae</taxon>
        <taxon>Petrolisthes</taxon>
    </lineage>
</organism>
<evidence type="ECO:0000313" key="2">
    <source>
        <dbReference type="EMBL" id="KAK4290726.1"/>
    </source>
</evidence>
<dbReference type="AlphaFoldDB" id="A0AAE1NJT2"/>
<proteinExistence type="predicted"/>
<sequence length="128" mass="13909">MTLAASEDNGIPGSPEPHPSHDATTTTTTTHSCLGEAGDSSSPTSYNLLNAVASDDHDHRPTSKHIYSTSFTNQASAFLSGCMAGWGWTKDGGCKGFGRTHDEVGKRRYIEFIGKEENMFWWREGDPV</sequence>
<keyword evidence="3" id="KW-1185">Reference proteome</keyword>
<dbReference type="Proteomes" id="UP001292094">
    <property type="component" value="Unassembled WGS sequence"/>
</dbReference>